<dbReference type="Pfam" id="PF03929">
    <property type="entry name" value="PepSY_TM"/>
    <property type="match status" value="1"/>
</dbReference>
<name>A0A919M7X7_9ACTN</name>
<dbReference type="EMBL" id="BOMH01000041">
    <property type="protein sequence ID" value="GID67793.1"/>
    <property type="molecule type" value="Genomic_DNA"/>
</dbReference>
<feature type="transmembrane region" description="Helical" evidence="2">
    <location>
        <begin position="219"/>
        <end position="241"/>
    </location>
</feature>
<dbReference type="PANTHER" id="PTHR34219">
    <property type="entry name" value="IRON-REGULATED INNER MEMBRANE PROTEIN-RELATED"/>
    <property type="match status" value="1"/>
</dbReference>
<evidence type="ECO:0000256" key="2">
    <source>
        <dbReference type="SAM" id="Phobius"/>
    </source>
</evidence>
<evidence type="ECO:0000313" key="3">
    <source>
        <dbReference type="EMBL" id="GID67793.1"/>
    </source>
</evidence>
<proteinExistence type="predicted"/>
<keyword evidence="4" id="KW-1185">Reference proteome</keyword>
<dbReference type="PANTHER" id="PTHR34219:SF1">
    <property type="entry name" value="PEPSY DOMAIN-CONTAINING PROTEIN"/>
    <property type="match status" value="1"/>
</dbReference>
<protein>
    <submittedName>
        <fullName evidence="3">Membrane protein</fullName>
    </submittedName>
</protein>
<feature type="transmembrane region" description="Helical" evidence="2">
    <location>
        <begin position="167"/>
        <end position="190"/>
    </location>
</feature>
<feature type="transmembrane region" description="Helical" evidence="2">
    <location>
        <begin position="453"/>
        <end position="471"/>
    </location>
</feature>
<organism evidence="3 4">
    <name type="scientific">Actinoplanes cyaneus</name>
    <dbReference type="NCBI Taxonomy" id="52696"/>
    <lineage>
        <taxon>Bacteria</taxon>
        <taxon>Bacillati</taxon>
        <taxon>Actinomycetota</taxon>
        <taxon>Actinomycetes</taxon>
        <taxon>Micromonosporales</taxon>
        <taxon>Micromonosporaceae</taxon>
        <taxon>Actinoplanes</taxon>
    </lineage>
</organism>
<evidence type="ECO:0000256" key="1">
    <source>
        <dbReference type="SAM" id="MobiDB-lite"/>
    </source>
</evidence>
<keyword evidence="2" id="KW-1133">Transmembrane helix</keyword>
<dbReference type="InterPro" id="IPR005625">
    <property type="entry name" value="PepSY-ass_TM"/>
</dbReference>
<sequence length="492" mass="52143">MALSPDVSDPVVSPPAPVRAPRQQSPFGALLLRLHFYAGLLVAPFLLVAATTGILFAFTPQIEKIVYSTELTVADPGTATLPLADQVAAARAAHPSGDLLTVRPGEGTATTQIDFSDPSLDADHQHTVYVNPYTGAVTGRLTTWWAATPLNEWLDNLHANLHLGETGALYSELAASWLWVIALGGIVLWWRRLRGVRSARRLLTPDLSARKGVRRTRGWHAATGMWLTIGLLFLSATGLTWSNHAGANFDEIIDSLDASRPAVSTDLTGSASASGGGGHHAGMDMGGGSAAVPVDPAAITTVYRSARDAGLTGAVTITVPADATTAWSVTGNDSLWPVGRDSVAVDSTGKIVERIDFADWPLAAKLTQWGIYAHMGQLFGPANQILLAALAAGLICVIVWGYRMWWQRRPTRADRRALAGAPPARGSWWTGLPMPAIAVGLPALFALGWFLPLFGIPLLAFLTVDFVLATIRGRRHNGGRPEAPVSPAPAGS</sequence>
<feature type="transmembrane region" description="Helical" evidence="2">
    <location>
        <begin position="385"/>
        <end position="405"/>
    </location>
</feature>
<reference evidence="3" key="1">
    <citation type="submission" date="2021-01" db="EMBL/GenBank/DDBJ databases">
        <title>Whole genome shotgun sequence of Actinoplanes cyaneus NBRC 14990.</title>
        <authorList>
            <person name="Komaki H."/>
            <person name="Tamura T."/>
        </authorList>
    </citation>
    <scope>NUCLEOTIDE SEQUENCE</scope>
    <source>
        <strain evidence="3">NBRC 14990</strain>
    </source>
</reference>
<feature type="compositionally biased region" description="Low complexity" evidence="1">
    <location>
        <begin position="1"/>
        <end position="11"/>
    </location>
</feature>
<dbReference type="AlphaFoldDB" id="A0A919M7X7"/>
<comment type="caution">
    <text evidence="3">The sequence shown here is derived from an EMBL/GenBank/DDBJ whole genome shotgun (WGS) entry which is preliminary data.</text>
</comment>
<feature type="transmembrane region" description="Helical" evidence="2">
    <location>
        <begin position="36"/>
        <end position="58"/>
    </location>
</feature>
<feature type="region of interest" description="Disordered" evidence="1">
    <location>
        <begin position="1"/>
        <end position="21"/>
    </location>
</feature>
<keyword evidence="2" id="KW-0472">Membrane</keyword>
<gene>
    <name evidence="3" type="ORF">Acy02nite_56740</name>
</gene>
<keyword evidence="2" id="KW-0812">Transmembrane</keyword>
<feature type="transmembrane region" description="Helical" evidence="2">
    <location>
        <begin position="426"/>
        <end position="447"/>
    </location>
</feature>
<evidence type="ECO:0000313" key="4">
    <source>
        <dbReference type="Proteomes" id="UP000619479"/>
    </source>
</evidence>
<dbReference type="RefSeq" id="WP_203745895.1">
    <property type="nucleotide sequence ID" value="NZ_BAAAUC010000008.1"/>
</dbReference>
<dbReference type="Proteomes" id="UP000619479">
    <property type="component" value="Unassembled WGS sequence"/>
</dbReference>
<feature type="transmembrane region" description="Helical" evidence="2">
    <location>
        <begin position="128"/>
        <end position="147"/>
    </location>
</feature>
<accession>A0A919M7X7</accession>